<keyword evidence="4 6" id="KW-0807">Transducer</keyword>
<feature type="transmembrane region" description="Helical" evidence="7">
    <location>
        <begin position="12"/>
        <end position="29"/>
    </location>
</feature>
<feature type="domain" description="Methyl-accepting transducer" evidence="8">
    <location>
        <begin position="386"/>
        <end position="644"/>
    </location>
</feature>
<comment type="similarity">
    <text evidence="5">Belongs to the methyl-accepting chemotaxis (MCP) protein family.</text>
</comment>
<dbReference type="SMART" id="SM00283">
    <property type="entry name" value="MA"/>
    <property type="match status" value="1"/>
</dbReference>
<keyword evidence="2" id="KW-1003">Cell membrane</keyword>
<evidence type="ECO:0000256" key="6">
    <source>
        <dbReference type="PROSITE-ProRule" id="PRU00284"/>
    </source>
</evidence>
<evidence type="ECO:0000313" key="10">
    <source>
        <dbReference type="EMBL" id="MBD8497892.1"/>
    </source>
</evidence>
<comment type="caution">
    <text evidence="10">The sequence shown here is derived from an EMBL/GenBank/DDBJ whole genome shotgun (WGS) entry which is preliminary data.</text>
</comment>
<dbReference type="Pfam" id="PF00672">
    <property type="entry name" value="HAMP"/>
    <property type="match status" value="1"/>
</dbReference>
<evidence type="ECO:0000256" key="4">
    <source>
        <dbReference type="ARBA" id="ARBA00023224"/>
    </source>
</evidence>
<feature type="transmembrane region" description="Helical" evidence="7">
    <location>
        <begin position="298"/>
        <end position="320"/>
    </location>
</feature>
<dbReference type="Gene3D" id="1.10.287.950">
    <property type="entry name" value="Methyl-accepting chemotaxis protein"/>
    <property type="match status" value="1"/>
</dbReference>
<dbReference type="CDD" id="cd12912">
    <property type="entry name" value="PDC2_MCP_like"/>
    <property type="match status" value="1"/>
</dbReference>
<dbReference type="RefSeq" id="WP_192024311.1">
    <property type="nucleotide sequence ID" value="NZ_JACYTN010000003.1"/>
</dbReference>
<dbReference type="Pfam" id="PF22673">
    <property type="entry name" value="MCP-like_PDC_1"/>
    <property type="match status" value="1"/>
</dbReference>
<evidence type="ECO:0000256" key="7">
    <source>
        <dbReference type="SAM" id="Phobius"/>
    </source>
</evidence>
<dbReference type="PROSITE" id="PS50885">
    <property type="entry name" value="HAMP"/>
    <property type="match status" value="1"/>
</dbReference>
<accession>A0ABR9AV67</accession>
<dbReference type="InterPro" id="IPR029151">
    <property type="entry name" value="Sensor-like_sf"/>
</dbReference>
<evidence type="ECO:0000259" key="8">
    <source>
        <dbReference type="PROSITE" id="PS50111"/>
    </source>
</evidence>
<dbReference type="PANTHER" id="PTHR32089">
    <property type="entry name" value="METHYL-ACCEPTING CHEMOTAXIS PROTEIN MCPB"/>
    <property type="match status" value="1"/>
</dbReference>
<keyword evidence="11" id="KW-1185">Reference proteome</keyword>
<protein>
    <submittedName>
        <fullName evidence="10">Methyl-accepting chemotaxis protein</fullName>
    </submittedName>
</protein>
<dbReference type="CDD" id="cd12913">
    <property type="entry name" value="PDC1_MCP_like"/>
    <property type="match status" value="1"/>
</dbReference>
<dbReference type="PANTHER" id="PTHR32089:SF112">
    <property type="entry name" value="LYSOZYME-LIKE PROTEIN-RELATED"/>
    <property type="match status" value="1"/>
</dbReference>
<dbReference type="EMBL" id="JACYTN010000003">
    <property type="protein sequence ID" value="MBD8497892.1"/>
    <property type="molecule type" value="Genomic_DNA"/>
</dbReference>
<keyword evidence="3 7" id="KW-0472">Membrane</keyword>
<evidence type="ECO:0000259" key="9">
    <source>
        <dbReference type="PROSITE" id="PS50885"/>
    </source>
</evidence>
<comment type="subcellular location">
    <subcellularLocation>
        <location evidence="1">Cell membrane</location>
    </subcellularLocation>
</comment>
<organism evidence="10 11">
    <name type="scientific">Paenibacillus arenosi</name>
    <dbReference type="NCBI Taxonomy" id="2774142"/>
    <lineage>
        <taxon>Bacteria</taxon>
        <taxon>Bacillati</taxon>
        <taxon>Bacillota</taxon>
        <taxon>Bacilli</taxon>
        <taxon>Bacillales</taxon>
        <taxon>Paenibacillaceae</taxon>
        <taxon>Paenibacillus</taxon>
    </lineage>
</organism>
<dbReference type="PROSITE" id="PS50111">
    <property type="entry name" value="CHEMOTAXIS_TRANSDUC_2"/>
    <property type="match status" value="1"/>
</dbReference>
<dbReference type="Pfam" id="PF00015">
    <property type="entry name" value="MCPsignal"/>
    <property type="match status" value="1"/>
</dbReference>
<feature type="domain" description="HAMP" evidence="9">
    <location>
        <begin position="322"/>
        <end position="374"/>
    </location>
</feature>
<sequence>MNTIKGQMLRLLLPVIMVTVLVMSGVSYFKSNSMVTTQVDQTMKANLTSGIETINLSFLAHEKTLQTFLMSVNDNPKLTREEYLRKMKKVLSTNDETFGVGVFFAPNKLDPQVGRRAYYVTQKDGVMSIDDSYNQIDYTKEYYYTDAKALKEGEMTWTEPYIDSNSGVSMVTTISPLYYKNEFVGTVTADLSLDEIMDMVSGIKVGDTGLPLLLSKQGLILHDIVPEHIMKINIKDSPRESLKTLGGEMLQKESGQSFIKGEGEFGDAKVYYDTVTAAGWKLAFFISNDEIEAPSRDLVRTLSVIGVIAILIVSSTIFMYTKRLTTRLQQLEQLSRVMGEGDFTGVIEVSGKDELSNIGHAFNKMSETLRGVVRDIARDAEQVSVTSQELSATFEEVTGQIELINSSSEEIAMGSQDTSASSEEISASVEEVAAHVEVLAKTAQNSNEEAMKIKERAVHISHTAEQSIKHAKRLYEEKEKAILTAIENGKVVNEVKIMADAIAAIASQTNLLSLNAAIEAARAGDSGKGFAVVAQEVRKLAEQSERTALQIHETIEKTQKAFHDLTHDANGILEFINKQVMADYDLLQDTGSQYNKDADNVRLISDDIANMSDNVSHTIKEITAAIENMASIAQRTSENTEEIQGSMSDTSGGMRHIAQTAQDQAEVAQSLNDVVQRFKV</sequence>
<dbReference type="InterPro" id="IPR004089">
    <property type="entry name" value="MCPsignal_dom"/>
</dbReference>
<dbReference type="CDD" id="cd06225">
    <property type="entry name" value="HAMP"/>
    <property type="match status" value="1"/>
</dbReference>
<dbReference type="Proteomes" id="UP000634529">
    <property type="component" value="Unassembled WGS sequence"/>
</dbReference>
<dbReference type="Gene3D" id="3.30.450.20">
    <property type="entry name" value="PAS domain"/>
    <property type="match status" value="2"/>
</dbReference>
<evidence type="ECO:0000256" key="5">
    <source>
        <dbReference type="ARBA" id="ARBA00029447"/>
    </source>
</evidence>
<keyword evidence="7" id="KW-1133">Transmembrane helix</keyword>
<reference evidence="10 11" key="1">
    <citation type="submission" date="2020-09" db="EMBL/GenBank/DDBJ databases">
        <title>Paenibacillus sp. CAU 1523 isolated from sand of Haeundae Beach.</title>
        <authorList>
            <person name="Kim W."/>
        </authorList>
    </citation>
    <scope>NUCLEOTIDE SEQUENCE [LARGE SCALE GENOMIC DNA]</scope>
    <source>
        <strain evidence="10 11">CAU 1523</strain>
    </source>
</reference>
<evidence type="ECO:0000256" key="3">
    <source>
        <dbReference type="ARBA" id="ARBA00023136"/>
    </source>
</evidence>
<keyword evidence="7" id="KW-0812">Transmembrane</keyword>
<dbReference type="SMART" id="SM00304">
    <property type="entry name" value="HAMP"/>
    <property type="match status" value="2"/>
</dbReference>
<dbReference type="InterPro" id="IPR003660">
    <property type="entry name" value="HAMP_dom"/>
</dbReference>
<dbReference type="SUPFAM" id="SSF103190">
    <property type="entry name" value="Sensory domain-like"/>
    <property type="match status" value="1"/>
</dbReference>
<evidence type="ECO:0000256" key="2">
    <source>
        <dbReference type="ARBA" id="ARBA00022475"/>
    </source>
</evidence>
<dbReference type="SUPFAM" id="SSF58104">
    <property type="entry name" value="Methyl-accepting chemotaxis protein (MCP) signaling domain"/>
    <property type="match status" value="1"/>
</dbReference>
<gene>
    <name evidence="10" type="ORF">IFO66_06180</name>
</gene>
<proteinExistence type="inferred from homology"/>
<evidence type="ECO:0000313" key="11">
    <source>
        <dbReference type="Proteomes" id="UP000634529"/>
    </source>
</evidence>
<name>A0ABR9AV67_9BACL</name>
<evidence type="ECO:0000256" key="1">
    <source>
        <dbReference type="ARBA" id="ARBA00004236"/>
    </source>
</evidence>